<evidence type="ECO:0000259" key="7">
    <source>
        <dbReference type="Pfam" id="PF13947"/>
    </source>
</evidence>
<keyword evidence="2" id="KW-0812">Transmembrane</keyword>
<evidence type="ECO:0000313" key="9">
    <source>
        <dbReference type="Proteomes" id="UP000027120"/>
    </source>
</evidence>
<evidence type="ECO:0000256" key="6">
    <source>
        <dbReference type="SAM" id="SignalP"/>
    </source>
</evidence>
<sequence length="268" mass="30616">MSSDEASIFSTFLFCLLMFVFSPREIDARKLEVQMCSSSCGDVKNISYPFRLKGDPAGCGRPELELSCESNKTIFEFNSGKYYVKRISHDKCTISVVDVNLAYGSCSFPSTSFSPPRLSFRYYFDYNLNSYAFYVNCSSNIVDKAYAKVPCLSNNQSNVYVYVGYDLIATSISHLPDSCAFISKVPVVLNRSTDKLSYEDLRKSLESGFDLTWSDSSWSLLMMPRFCIYNVREKMICYPYYYICKHILIYLFDHVSSTLINAMGSYIL</sequence>
<dbReference type="InterPro" id="IPR025287">
    <property type="entry name" value="WAK_GUB"/>
</dbReference>
<dbReference type="Proteomes" id="UP000027120">
    <property type="component" value="Unassembled WGS sequence"/>
</dbReference>
<evidence type="ECO:0000256" key="2">
    <source>
        <dbReference type="ARBA" id="ARBA00022692"/>
    </source>
</evidence>
<dbReference type="AlphaFoldDB" id="A0A067GAZ2"/>
<keyword evidence="9" id="KW-1185">Reference proteome</keyword>
<organism evidence="8 9">
    <name type="scientific">Citrus sinensis</name>
    <name type="common">Sweet orange</name>
    <name type="synonym">Citrus aurantium var. sinensis</name>
    <dbReference type="NCBI Taxonomy" id="2711"/>
    <lineage>
        <taxon>Eukaryota</taxon>
        <taxon>Viridiplantae</taxon>
        <taxon>Streptophyta</taxon>
        <taxon>Embryophyta</taxon>
        <taxon>Tracheophyta</taxon>
        <taxon>Spermatophyta</taxon>
        <taxon>Magnoliopsida</taxon>
        <taxon>eudicotyledons</taxon>
        <taxon>Gunneridae</taxon>
        <taxon>Pentapetalae</taxon>
        <taxon>rosids</taxon>
        <taxon>malvids</taxon>
        <taxon>Sapindales</taxon>
        <taxon>Rutaceae</taxon>
        <taxon>Aurantioideae</taxon>
        <taxon>Citrus</taxon>
    </lineage>
</organism>
<evidence type="ECO:0000256" key="1">
    <source>
        <dbReference type="ARBA" id="ARBA00004167"/>
    </source>
</evidence>
<dbReference type="EMBL" id="KK784880">
    <property type="protein sequence ID" value="KDO76838.1"/>
    <property type="molecule type" value="Genomic_DNA"/>
</dbReference>
<feature type="signal peptide" evidence="6">
    <location>
        <begin position="1"/>
        <end position="28"/>
    </location>
</feature>
<feature type="chain" id="PRO_5001637800" description="Wall-associated receptor kinase galacturonan-binding domain-containing protein" evidence="6">
    <location>
        <begin position="29"/>
        <end position="268"/>
    </location>
</feature>
<dbReference type="PANTHER" id="PTHR33138:SF59">
    <property type="entry name" value="LEAF RUST 10 DISEASE-RESISTANCE LOCUS RECEPTOR-LIKE PROTEIN KINASE-LIKE 1.2"/>
    <property type="match status" value="1"/>
</dbReference>
<evidence type="ECO:0000313" key="8">
    <source>
        <dbReference type="EMBL" id="KDO76838.1"/>
    </source>
</evidence>
<comment type="subcellular location">
    <subcellularLocation>
        <location evidence="1">Membrane</location>
        <topology evidence="1">Single-pass membrane protein</topology>
    </subcellularLocation>
</comment>
<gene>
    <name evidence="8" type="ORF">CISIN_1g024394mg</name>
</gene>
<keyword evidence="3 6" id="KW-0732">Signal</keyword>
<dbReference type="Pfam" id="PF13947">
    <property type="entry name" value="GUB_WAK_bind"/>
    <property type="match status" value="1"/>
</dbReference>
<evidence type="ECO:0000256" key="3">
    <source>
        <dbReference type="ARBA" id="ARBA00022729"/>
    </source>
</evidence>
<keyword evidence="4" id="KW-1133">Transmembrane helix</keyword>
<dbReference type="STRING" id="2711.A0A067GAZ2"/>
<dbReference type="GO" id="GO:0030247">
    <property type="term" value="F:polysaccharide binding"/>
    <property type="evidence" value="ECO:0007669"/>
    <property type="project" value="InterPro"/>
</dbReference>
<accession>A0A067GAZ2</accession>
<proteinExistence type="predicted"/>
<dbReference type="PANTHER" id="PTHR33138">
    <property type="entry name" value="OS01G0690200 PROTEIN"/>
    <property type="match status" value="1"/>
</dbReference>
<protein>
    <recommendedName>
        <fullName evidence="7">Wall-associated receptor kinase galacturonan-binding domain-containing protein</fullName>
    </recommendedName>
</protein>
<evidence type="ECO:0000256" key="5">
    <source>
        <dbReference type="ARBA" id="ARBA00023136"/>
    </source>
</evidence>
<dbReference type="GO" id="GO:0016020">
    <property type="term" value="C:membrane"/>
    <property type="evidence" value="ECO:0007669"/>
    <property type="project" value="UniProtKB-SubCell"/>
</dbReference>
<feature type="domain" description="Wall-associated receptor kinase galacturonan-binding" evidence="7">
    <location>
        <begin position="36"/>
        <end position="98"/>
    </location>
</feature>
<name>A0A067GAZ2_CITSI</name>
<reference evidence="8 9" key="1">
    <citation type="submission" date="2014-04" db="EMBL/GenBank/DDBJ databases">
        <authorList>
            <consortium name="International Citrus Genome Consortium"/>
            <person name="Gmitter F."/>
            <person name="Chen C."/>
            <person name="Farmerie W."/>
            <person name="Harkins T."/>
            <person name="Desany B."/>
            <person name="Mohiuddin M."/>
            <person name="Kodira C."/>
            <person name="Borodovsky M."/>
            <person name="Lomsadze A."/>
            <person name="Burns P."/>
            <person name="Jenkins J."/>
            <person name="Prochnik S."/>
            <person name="Shu S."/>
            <person name="Chapman J."/>
            <person name="Pitluck S."/>
            <person name="Schmutz J."/>
            <person name="Rokhsar D."/>
        </authorList>
    </citation>
    <scope>NUCLEOTIDE SEQUENCE</scope>
</reference>
<evidence type="ECO:0000256" key="4">
    <source>
        <dbReference type="ARBA" id="ARBA00022989"/>
    </source>
</evidence>
<keyword evidence="5" id="KW-0472">Membrane</keyword>